<name>A0A437M9F7_9SPHN</name>
<protein>
    <submittedName>
        <fullName evidence="1">Uncharacterized protein</fullName>
    </submittedName>
</protein>
<organism evidence="1 2">
    <name type="scientific">Sphingomonas crocodyli</name>
    <dbReference type="NCBI Taxonomy" id="1979270"/>
    <lineage>
        <taxon>Bacteria</taxon>
        <taxon>Pseudomonadati</taxon>
        <taxon>Pseudomonadota</taxon>
        <taxon>Alphaproteobacteria</taxon>
        <taxon>Sphingomonadales</taxon>
        <taxon>Sphingomonadaceae</taxon>
        <taxon>Sphingomonas</taxon>
    </lineage>
</organism>
<reference evidence="1 2" key="1">
    <citation type="submission" date="2019-01" db="EMBL/GenBank/DDBJ databases">
        <authorList>
            <person name="Chen W.-M."/>
        </authorList>
    </citation>
    <scope>NUCLEOTIDE SEQUENCE [LARGE SCALE GENOMIC DNA]</scope>
    <source>
        <strain evidence="1 2">CCP-7</strain>
    </source>
</reference>
<proteinExistence type="predicted"/>
<dbReference type="AlphaFoldDB" id="A0A437M9F7"/>
<dbReference type="RefSeq" id="WP_164857192.1">
    <property type="nucleotide sequence ID" value="NZ_SACN01000001.1"/>
</dbReference>
<comment type="caution">
    <text evidence="1">The sequence shown here is derived from an EMBL/GenBank/DDBJ whole genome shotgun (WGS) entry which is preliminary data.</text>
</comment>
<evidence type="ECO:0000313" key="2">
    <source>
        <dbReference type="Proteomes" id="UP000282971"/>
    </source>
</evidence>
<evidence type="ECO:0000313" key="1">
    <source>
        <dbReference type="EMBL" id="RVT94322.1"/>
    </source>
</evidence>
<keyword evidence="2" id="KW-1185">Reference proteome</keyword>
<sequence>MAASAALVAVPLPHDDKWKNPRSYIVQRYSIVASKAEIAKRMFKVDPDWRISKGEFTFDEILESLLRRQHEFAGRGAGKDIDHLIKRCPKGCRIVEGFT</sequence>
<gene>
    <name evidence="1" type="ORF">EOD43_10885</name>
</gene>
<dbReference type="Proteomes" id="UP000282971">
    <property type="component" value="Unassembled WGS sequence"/>
</dbReference>
<dbReference type="EMBL" id="SACN01000001">
    <property type="protein sequence ID" value="RVT94322.1"/>
    <property type="molecule type" value="Genomic_DNA"/>
</dbReference>
<accession>A0A437M9F7</accession>